<name>A0ABR4XN22_9PORP</name>
<dbReference type="InterPro" id="IPR003423">
    <property type="entry name" value="OMP_efflux"/>
</dbReference>
<dbReference type="EMBL" id="JQZV01000001">
    <property type="protein sequence ID" value="KGN93598.1"/>
    <property type="molecule type" value="Genomic_DNA"/>
</dbReference>
<keyword evidence="4" id="KW-1134">Transmembrane beta strand</keyword>
<organism evidence="9 10">
    <name type="scientific">Porphyromonas canoris</name>
    <dbReference type="NCBI Taxonomy" id="36875"/>
    <lineage>
        <taxon>Bacteria</taxon>
        <taxon>Pseudomonadati</taxon>
        <taxon>Bacteroidota</taxon>
        <taxon>Bacteroidia</taxon>
        <taxon>Bacteroidales</taxon>
        <taxon>Porphyromonadaceae</taxon>
        <taxon>Porphyromonas</taxon>
    </lineage>
</organism>
<evidence type="ECO:0000256" key="6">
    <source>
        <dbReference type="ARBA" id="ARBA00023136"/>
    </source>
</evidence>
<evidence type="ECO:0000256" key="2">
    <source>
        <dbReference type="ARBA" id="ARBA00007613"/>
    </source>
</evidence>
<keyword evidence="5" id="KW-0812">Transmembrane</keyword>
<keyword evidence="8" id="KW-0175">Coiled coil</keyword>
<evidence type="ECO:0000256" key="7">
    <source>
        <dbReference type="ARBA" id="ARBA00023237"/>
    </source>
</evidence>
<comment type="subcellular location">
    <subcellularLocation>
        <location evidence="1">Cell outer membrane</location>
    </subcellularLocation>
</comment>
<evidence type="ECO:0000256" key="5">
    <source>
        <dbReference type="ARBA" id="ARBA00022692"/>
    </source>
</evidence>
<evidence type="ECO:0000313" key="10">
    <source>
        <dbReference type="Proteomes" id="UP000030101"/>
    </source>
</evidence>
<feature type="coiled-coil region" evidence="8">
    <location>
        <begin position="202"/>
        <end position="249"/>
    </location>
</feature>
<evidence type="ECO:0000256" key="8">
    <source>
        <dbReference type="SAM" id="Coils"/>
    </source>
</evidence>
<dbReference type="PANTHER" id="PTHR30026">
    <property type="entry name" value="OUTER MEMBRANE PROTEIN TOLC"/>
    <property type="match status" value="1"/>
</dbReference>
<dbReference type="Pfam" id="PF02321">
    <property type="entry name" value="OEP"/>
    <property type="match status" value="2"/>
</dbReference>
<proteinExistence type="inferred from homology"/>
<dbReference type="InterPro" id="IPR051906">
    <property type="entry name" value="TolC-like"/>
</dbReference>
<dbReference type="Gene3D" id="1.20.1600.10">
    <property type="entry name" value="Outer membrane efflux proteins (OEP)"/>
    <property type="match status" value="1"/>
</dbReference>
<keyword evidence="7" id="KW-0998">Cell outer membrane</keyword>
<comment type="similarity">
    <text evidence="2">Belongs to the outer membrane factor (OMF) (TC 1.B.17) family.</text>
</comment>
<dbReference type="Proteomes" id="UP000030101">
    <property type="component" value="Unassembled WGS sequence"/>
</dbReference>
<keyword evidence="10" id="KW-1185">Reference proteome</keyword>
<protein>
    <submittedName>
        <fullName evidence="9">Membrane protein</fullName>
    </submittedName>
</protein>
<dbReference type="PANTHER" id="PTHR30026:SF20">
    <property type="entry name" value="OUTER MEMBRANE PROTEIN TOLC"/>
    <property type="match status" value="1"/>
</dbReference>
<evidence type="ECO:0000256" key="4">
    <source>
        <dbReference type="ARBA" id="ARBA00022452"/>
    </source>
</evidence>
<evidence type="ECO:0000313" key="9">
    <source>
        <dbReference type="EMBL" id="KGN93598.1"/>
    </source>
</evidence>
<keyword evidence="3" id="KW-0813">Transport</keyword>
<reference evidence="9 10" key="1">
    <citation type="submission" date="2014-08" db="EMBL/GenBank/DDBJ databases">
        <title>Porphyromonas canoris strain:OH2762 Genome sequencing.</title>
        <authorList>
            <person name="Wallis C."/>
            <person name="Deusch O."/>
            <person name="O'Flynn C."/>
            <person name="Davis I."/>
            <person name="Jospin G."/>
            <person name="Darling A.E."/>
            <person name="Coil D.A."/>
            <person name="Alexiev A."/>
            <person name="Horsfall A."/>
            <person name="Kirkwood N."/>
            <person name="Harris S."/>
            <person name="Eisen J.A."/>
        </authorList>
    </citation>
    <scope>NUCLEOTIDE SEQUENCE [LARGE SCALE GENOMIC DNA]</scope>
    <source>
        <strain evidence="10">COT-108 OH2762</strain>
    </source>
</reference>
<comment type="caution">
    <text evidence="9">The sequence shown here is derived from an EMBL/GenBank/DDBJ whole genome shotgun (WGS) entry which is preliminary data.</text>
</comment>
<dbReference type="SUPFAM" id="SSF56954">
    <property type="entry name" value="Outer membrane efflux proteins (OEP)"/>
    <property type="match status" value="1"/>
</dbReference>
<accession>A0ABR4XN22</accession>
<sequence length="492" mass="56547">MCVCIVLCAILPASGQDVQAQSDSIAQTLTLEQAIEMAQAQSVDAVVALDRLRTAYWQYRTYRAELLPEVNFTGELPNYKSGYNLYQEGDGSYKFVRSRLLQASGSLSIDQNIPLTGGRISVVSSLEYVRPFTKANHFLTIPATITLVQPILGYNALRWQTKIQPVKYEEAKAAYLEEREKTTMRTISHFFELLLADENLRIAIQNRENAKKLHEVAKAKREMGQISENELLQLELNLLQANGKETEARSLRNGKLFRLKSFLGITTDGDILPVVPASVDAKRIHYGDVLAKAHKNNSFVHRIRRKQLEVDSEVARAKGERYKVDLFASLGYTGQHEQWREAYGNLQENQIVQVGVRIPLLDWGKRKARVKMAESARDVMRSQIKQETQQFDQDLFLLVEQLNNQAQQLHIARSADRIAEKRYKTGIETFMIGKISTLELNDAQKARDEARQKHISELFFYWYYFYQVRSLTLFDYIKESEISYDADLFKRL</sequence>
<keyword evidence="6" id="KW-0472">Membrane</keyword>
<gene>
    <name evidence="9" type="ORF">HQ43_00200</name>
</gene>
<evidence type="ECO:0000256" key="3">
    <source>
        <dbReference type="ARBA" id="ARBA00022448"/>
    </source>
</evidence>
<evidence type="ECO:0000256" key="1">
    <source>
        <dbReference type="ARBA" id="ARBA00004442"/>
    </source>
</evidence>